<protein>
    <submittedName>
        <fullName evidence="2">Uncharacterized protein</fullName>
    </submittedName>
</protein>
<keyword evidence="1" id="KW-0812">Transmembrane</keyword>
<reference evidence="2" key="1">
    <citation type="journal article" date="2017" name="Genome Biol. Evol.">
        <title>Comparative Genomics of Rhodococcus equi Virulence Plasmids Indicates Host-Driven Evolution of the vap Pathogenicity Island.</title>
        <authorList>
            <person name="MacArthur I."/>
            <person name="Anastasi E."/>
            <person name="Alvarez S."/>
            <person name="Scortti M."/>
            <person name="Vazquez-Boland J.A."/>
        </authorList>
    </citation>
    <scope>NUCLEOTIDE SEQUENCE</scope>
    <source>
        <strain evidence="2">PAM1572</strain>
        <plasmid evidence="2">pVAPN1572</plasmid>
    </source>
</reference>
<feature type="transmembrane region" description="Helical" evidence="1">
    <location>
        <begin position="42"/>
        <end position="62"/>
    </location>
</feature>
<accession>A0A1Z1UZ30</accession>
<gene>
    <name evidence="2" type="ORF">pVAPN1572_0801</name>
</gene>
<dbReference type="AlphaFoldDB" id="A0A1Z1UZ30"/>
<evidence type="ECO:0000313" key="2">
    <source>
        <dbReference type="EMBL" id="ARX60121.1"/>
    </source>
</evidence>
<sequence>MLRGENWAVLDSIRIRKQVERKSDSFQGVHAHLTESFYCPNVLATVLVLAFCCNLSIGLRYFTLPGSRTAANTDYRADSSQLRVAE</sequence>
<dbReference type="EMBL" id="KX443401">
    <property type="protein sequence ID" value="ARX60121.1"/>
    <property type="molecule type" value="Genomic_DNA"/>
</dbReference>
<keyword evidence="2" id="KW-0614">Plasmid</keyword>
<organism evidence="2">
    <name type="scientific">Rhodococcus hoagii</name>
    <name type="common">Corynebacterium equii</name>
    <dbReference type="NCBI Taxonomy" id="43767"/>
    <lineage>
        <taxon>Bacteria</taxon>
        <taxon>Bacillati</taxon>
        <taxon>Actinomycetota</taxon>
        <taxon>Actinomycetes</taxon>
        <taxon>Mycobacteriales</taxon>
        <taxon>Nocardiaceae</taxon>
        <taxon>Prescottella</taxon>
    </lineage>
</organism>
<keyword evidence="1" id="KW-1133">Transmembrane helix</keyword>
<proteinExistence type="predicted"/>
<name>A0A1Z1UZ30_RHOHA</name>
<evidence type="ECO:0000256" key="1">
    <source>
        <dbReference type="SAM" id="Phobius"/>
    </source>
</evidence>
<geneLocation type="plasmid" evidence="2">
    <name>pVAPN1572</name>
</geneLocation>
<keyword evidence="1" id="KW-0472">Membrane</keyword>